<gene>
    <name evidence="3" type="ORF">SAMN02746091_00789</name>
</gene>
<dbReference type="EMBL" id="FQVG01000010">
    <property type="protein sequence ID" value="SHE63389.1"/>
    <property type="molecule type" value="Genomic_DNA"/>
</dbReference>
<evidence type="ECO:0000256" key="2">
    <source>
        <dbReference type="ARBA" id="ARBA00023002"/>
    </source>
</evidence>
<dbReference type="GO" id="GO:0050485">
    <property type="term" value="F:oxidoreductase activity, acting on X-H and Y-H to form an X-Y bond, with a disulfide as acceptor"/>
    <property type="evidence" value="ECO:0007669"/>
    <property type="project" value="InterPro"/>
</dbReference>
<evidence type="ECO:0000256" key="1">
    <source>
        <dbReference type="ARBA" id="ARBA00022933"/>
    </source>
</evidence>
<dbReference type="Pfam" id="PF07355">
    <property type="entry name" value="GRDB"/>
    <property type="match status" value="1"/>
</dbReference>
<dbReference type="Proteomes" id="UP000184423">
    <property type="component" value="Unassembled WGS sequence"/>
</dbReference>
<proteinExistence type="predicted"/>
<keyword evidence="1" id="KW-0712">Selenocysteine</keyword>
<name>A0A1M4V386_9CLOT</name>
<keyword evidence="2" id="KW-0560">Oxidoreductase</keyword>
<sequence>MIKVVHYLNQFFGQIGGEDKAHIEPFVKEGFVGPGMALNAAFKGQAQIVATIICGDSYYAENEEKAKNTILEMIKKYEPDLFIAGPAFNAGRYGSACGSICKHVKENLSIPVLTGMYIENPGVDLYKRDIYIISTKDSAVGMRDAIPKMASLALKLINEEEIESPEKEGYIERGIRINYFASERGSKRAVDMLIKKIKGEEFDTEFKMPDFDRVAPNPPIVDIENAKIALVTSGGIVPKGNPDKIESSSASKFGKYDIEGVYDLTNETYETAHGGYDPVYANKDADRVLPVDVLRELEKEGKIGSLHRYYYSTVGNGTAVANAKKFGQKIAEELIKDGVQAVILTST</sequence>
<reference evidence="4" key="1">
    <citation type="submission" date="2016-11" db="EMBL/GenBank/DDBJ databases">
        <authorList>
            <person name="Varghese N."/>
            <person name="Submissions S."/>
        </authorList>
    </citation>
    <scope>NUCLEOTIDE SEQUENCE [LARGE SCALE GENOMIC DNA]</scope>
    <source>
        <strain evidence="4">DSM 10124</strain>
    </source>
</reference>
<keyword evidence="4" id="KW-1185">Reference proteome</keyword>
<dbReference type="NCBIfam" id="TIGR01918">
    <property type="entry name" value="various_sel_PB"/>
    <property type="match status" value="1"/>
</dbReference>
<accession>A0A1M4V386</accession>
<evidence type="ECO:0000313" key="4">
    <source>
        <dbReference type="Proteomes" id="UP000184423"/>
    </source>
</evidence>
<evidence type="ECO:0000313" key="3">
    <source>
        <dbReference type="EMBL" id="SHE63389.1"/>
    </source>
</evidence>
<organism evidence="3 4">
    <name type="scientific">Caloramator proteoclasticus DSM 10124</name>
    <dbReference type="NCBI Taxonomy" id="1121262"/>
    <lineage>
        <taxon>Bacteria</taxon>
        <taxon>Bacillati</taxon>
        <taxon>Bacillota</taxon>
        <taxon>Clostridia</taxon>
        <taxon>Eubacteriales</taxon>
        <taxon>Clostridiaceae</taxon>
        <taxon>Caloramator</taxon>
    </lineage>
</organism>
<dbReference type="AlphaFoldDB" id="A0A1M4V386"/>
<dbReference type="InterPro" id="IPR010187">
    <property type="entry name" value="Various_sel_PB"/>
</dbReference>
<protein>
    <submittedName>
        <fullName evidence="3">Glycine reductase</fullName>
    </submittedName>
</protein>